<keyword evidence="2" id="KW-1185">Reference proteome</keyword>
<organism evidence="1 2">
    <name type="scientific">Avena sativa</name>
    <name type="common">Oat</name>
    <dbReference type="NCBI Taxonomy" id="4498"/>
    <lineage>
        <taxon>Eukaryota</taxon>
        <taxon>Viridiplantae</taxon>
        <taxon>Streptophyta</taxon>
        <taxon>Embryophyta</taxon>
        <taxon>Tracheophyta</taxon>
        <taxon>Spermatophyta</taxon>
        <taxon>Magnoliopsida</taxon>
        <taxon>Liliopsida</taxon>
        <taxon>Poales</taxon>
        <taxon>Poaceae</taxon>
        <taxon>BOP clade</taxon>
        <taxon>Pooideae</taxon>
        <taxon>Poodae</taxon>
        <taxon>Poeae</taxon>
        <taxon>Poeae Chloroplast Group 1 (Aveneae type)</taxon>
        <taxon>Aveninae</taxon>
        <taxon>Avena</taxon>
    </lineage>
</organism>
<dbReference type="EnsemblPlants" id="AVESA.00010b.r2.2CG0302010.1">
    <property type="protein sequence ID" value="AVESA.00010b.r2.2CG0302010.1.CDS"/>
    <property type="gene ID" value="AVESA.00010b.r2.2CG0302010"/>
</dbReference>
<reference evidence="1" key="2">
    <citation type="submission" date="2025-09" db="UniProtKB">
        <authorList>
            <consortium name="EnsemblPlants"/>
        </authorList>
    </citation>
    <scope>IDENTIFICATION</scope>
</reference>
<proteinExistence type="predicted"/>
<name>A0ACD5UQQ8_AVESA</name>
<protein>
    <submittedName>
        <fullName evidence="1">Uncharacterized protein</fullName>
    </submittedName>
</protein>
<accession>A0ACD5UQQ8</accession>
<reference evidence="1" key="1">
    <citation type="submission" date="2021-05" db="EMBL/GenBank/DDBJ databases">
        <authorList>
            <person name="Scholz U."/>
            <person name="Mascher M."/>
            <person name="Fiebig A."/>
        </authorList>
    </citation>
    <scope>NUCLEOTIDE SEQUENCE [LARGE SCALE GENOMIC DNA]</scope>
</reference>
<sequence>MEFATGAMTTLIPKLGELLVEEYKLQKSVKEGICDLKAELESMLAALVKVSSVPLDQLDPQVKIWANEVRELSYAIEDSLDASKVRIEGLDPTKPNIVGFFHKACNKVRKLKINHKLANNIKEIERQVKKVKERYDRYKVDGVMANTATTTVDPRLSNLYKVSSDLVGIDKEVDKLMKILSEGSGVSQKKLNVVSIVGFGGLGKTTLAKALYDKLNKTYQCQGFIPVGQNPDMKKVLRDILLELDIGLYNAASTMDERQLIDQLQKFLAGKRYFIVIDDIWDIPTWETIRCVFMDSHPESKIIITTRIVDVAITAGGFYGMEPLSDDNSKILFYTRTSAGDGVRLNNQPADVTSKILKKCGGVPLAIITIASLLVDKPSDDWSKVYDAIGSGMKTTEMFITQERYCLLAIMIYLPI</sequence>
<evidence type="ECO:0000313" key="2">
    <source>
        <dbReference type="Proteomes" id="UP001732700"/>
    </source>
</evidence>
<evidence type="ECO:0000313" key="1">
    <source>
        <dbReference type="EnsemblPlants" id="AVESA.00010b.r2.2CG0302010.1.CDS"/>
    </source>
</evidence>
<dbReference type="Proteomes" id="UP001732700">
    <property type="component" value="Chromosome 2C"/>
</dbReference>